<keyword evidence="3" id="KW-1185">Reference proteome</keyword>
<accession>A0AAV4CM40</accession>
<evidence type="ECO:0000313" key="3">
    <source>
        <dbReference type="Proteomes" id="UP000735302"/>
    </source>
</evidence>
<sequence length="101" mass="10973">METKRRGQHAAEQHPAQPMAPTEEGLPKEEVNTQRAGMQSLRSVHGGQFVHSEVHAGVAVHAVHADTAGATAAAGGQFARVGPPEHRQRARAYRTHKMKQR</sequence>
<dbReference type="EMBL" id="BLXT01006630">
    <property type="protein sequence ID" value="GFO32409.1"/>
    <property type="molecule type" value="Genomic_DNA"/>
</dbReference>
<organism evidence="2 3">
    <name type="scientific">Plakobranchus ocellatus</name>
    <dbReference type="NCBI Taxonomy" id="259542"/>
    <lineage>
        <taxon>Eukaryota</taxon>
        <taxon>Metazoa</taxon>
        <taxon>Spiralia</taxon>
        <taxon>Lophotrochozoa</taxon>
        <taxon>Mollusca</taxon>
        <taxon>Gastropoda</taxon>
        <taxon>Heterobranchia</taxon>
        <taxon>Euthyneura</taxon>
        <taxon>Panpulmonata</taxon>
        <taxon>Sacoglossa</taxon>
        <taxon>Placobranchoidea</taxon>
        <taxon>Plakobranchidae</taxon>
        <taxon>Plakobranchus</taxon>
    </lineage>
</organism>
<feature type="compositionally biased region" description="Basic and acidic residues" evidence="1">
    <location>
        <begin position="1"/>
        <end position="12"/>
    </location>
</feature>
<dbReference type="Proteomes" id="UP000735302">
    <property type="component" value="Unassembled WGS sequence"/>
</dbReference>
<dbReference type="AlphaFoldDB" id="A0AAV4CM40"/>
<proteinExistence type="predicted"/>
<evidence type="ECO:0000313" key="2">
    <source>
        <dbReference type="EMBL" id="GFO32409.1"/>
    </source>
</evidence>
<feature type="region of interest" description="Disordered" evidence="1">
    <location>
        <begin position="74"/>
        <end position="101"/>
    </location>
</feature>
<reference evidence="2 3" key="1">
    <citation type="journal article" date="2021" name="Elife">
        <title>Chloroplast acquisition without the gene transfer in kleptoplastic sea slugs, Plakobranchus ocellatus.</title>
        <authorList>
            <person name="Maeda T."/>
            <person name="Takahashi S."/>
            <person name="Yoshida T."/>
            <person name="Shimamura S."/>
            <person name="Takaki Y."/>
            <person name="Nagai Y."/>
            <person name="Toyoda A."/>
            <person name="Suzuki Y."/>
            <person name="Arimoto A."/>
            <person name="Ishii H."/>
            <person name="Satoh N."/>
            <person name="Nishiyama T."/>
            <person name="Hasebe M."/>
            <person name="Maruyama T."/>
            <person name="Minagawa J."/>
            <person name="Obokata J."/>
            <person name="Shigenobu S."/>
        </authorList>
    </citation>
    <scope>NUCLEOTIDE SEQUENCE [LARGE SCALE GENOMIC DNA]</scope>
</reference>
<feature type="compositionally biased region" description="Basic residues" evidence="1">
    <location>
        <begin position="88"/>
        <end position="101"/>
    </location>
</feature>
<feature type="region of interest" description="Disordered" evidence="1">
    <location>
        <begin position="1"/>
        <end position="35"/>
    </location>
</feature>
<comment type="caution">
    <text evidence="2">The sequence shown here is derived from an EMBL/GenBank/DDBJ whole genome shotgun (WGS) entry which is preliminary data.</text>
</comment>
<gene>
    <name evidence="2" type="ORF">PoB_005891400</name>
</gene>
<protein>
    <submittedName>
        <fullName evidence="2">Uncharacterized protein</fullName>
    </submittedName>
</protein>
<evidence type="ECO:0000256" key="1">
    <source>
        <dbReference type="SAM" id="MobiDB-lite"/>
    </source>
</evidence>
<name>A0AAV4CM40_9GAST</name>